<evidence type="ECO:0000313" key="3">
    <source>
        <dbReference type="Proteomes" id="UP000218811"/>
    </source>
</evidence>
<dbReference type="OrthoDB" id="3217075at2759"/>
<sequence length="209" mass="22712">MDYSPIAQTSLPTPPHSPRAQEPPHGAVVLLDSLTAFYQQERYWIHHTRASLEVALAKGSDSRAIAYLPASSPAESASSSSAPSPQSDTMSAASPASTSTPPADDAISLATIVKTEPDTVPSEQASVALKRSTRWNRRKNAMKLKLDGIAPHSSSRRRRPLRAPPSEPGARLLEMFSELVDARMESCQRVSRLVRDARAHRMDLCLAMC</sequence>
<organism evidence="2 3">
    <name type="scientific">Wolfiporia cocos (strain MD-104)</name>
    <name type="common">Brown rot fungus</name>
    <dbReference type="NCBI Taxonomy" id="742152"/>
    <lineage>
        <taxon>Eukaryota</taxon>
        <taxon>Fungi</taxon>
        <taxon>Dikarya</taxon>
        <taxon>Basidiomycota</taxon>
        <taxon>Agaricomycotina</taxon>
        <taxon>Agaricomycetes</taxon>
        <taxon>Polyporales</taxon>
        <taxon>Phaeolaceae</taxon>
        <taxon>Wolfiporia</taxon>
    </lineage>
</organism>
<protein>
    <submittedName>
        <fullName evidence="2">Uncharacterized protein</fullName>
    </submittedName>
</protein>
<feature type="compositionally biased region" description="Polar residues" evidence="1">
    <location>
        <begin position="1"/>
        <end position="11"/>
    </location>
</feature>
<reference evidence="2 3" key="1">
    <citation type="journal article" date="2012" name="Science">
        <title>The Paleozoic origin of enzymatic lignin decomposition reconstructed from 31 fungal genomes.</title>
        <authorList>
            <person name="Floudas D."/>
            <person name="Binder M."/>
            <person name="Riley R."/>
            <person name="Barry K."/>
            <person name="Blanchette R.A."/>
            <person name="Henrissat B."/>
            <person name="Martinez A.T."/>
            <person name="Otillar R."/>
            <person name="Spatafora J.W."/>
            <person name="Yadav J.S."/>
            <person name="Aerts A."/>
            <person name="Benoit I."/>
            <person name="Boyd A."/>
            <person name="Carlson A."/>
            <person name="Copeland A."/>
            <person name="Coutinho P.M."/>
            <person name="de Vries R.P."/>
            <person name="Ferreira P."/>
            <person name="Findley K."/>
            <person name="Foster B."/>
            <person name="Gaskell J."/>
            <person name="Glotzer D."/>
            <person name="Gorecki P."/>
            <person name="Heitman J."/>
            <person name="Hesse C."/>
            <person name="Hori C."/>
            <person name="Igarashi K."/>
            <person name="Jurgens J.A."/>
            <person name="Kallen N."/>
            <person name="Kersten P."/>
            <person name="Kohler A."/>
            <person name="Kuees U."/>
            <person name="Kumar T.K.A."/>
            <person name="Kuo A."/>
            <person name="LaButti K."/>
            <person name="Larrondo L.F."/>
            <person name="Lindquist E."/>
            <person name="Ling A."/>
            <person name="Lombard V."/>
            <person name="Lucas S."/>
            <person name="Lundell T."/>
            <person name="Martin R."/>
            <person name="McLaughlin D.J."/>
            <person name="Morgenstern I."/>
            <person name="Morin E."/>
            <person name="Murat C."/>
            <person name="Nagy L.G."/>
            <person name="Nolan M."/>
            <person name="Ohm R.A."/>
            <person name="Patyshakuliyeva A."/>
            <person name="Rokas A."/>
            <person name="Ruiz-Duenas F.J."/>
            <person name="Sabat G."/>
            <person name="Salamov A."/>
            <person name="Samejima M."/>
            <person name="Schmutz J."/>
            <person name="Slot J.C."/>
            <person name="St John F."/>
            <person name="Stenlid J."/>
            <person name="Sun H."/>
            <person name="Sun S."/>
            <person name="Syed K."/>
            <person name="Tsang A."/>
            <person name="Wiebenga A."/>
            <person name="Young D."/>
            <person name="Pisabarro A."/>
            <person name="Eastwood D.C."/>
            <person name="Martin F."/>
            <person name="Cullen D."/>
            <person name="Grigoriev I.V."/>
            <person name="Hibbett D.S."/>
        </authorList>
    </citation>
    <scope>NUCLEOTIDE SEQUENCE [LARGE SCALE GENOMIC DNA]</scope>
    <source>
        <strain evidence="2 3">MD-104</strain>
    </source>
</reference>
<keyword evidence="3" id="KW-1185">Reference proteome</keyword>
<evidence type="ECO:0000256" key="1">
    <source>
        <dbReference type="SAM" id="MobiDB-lite"/>
    </source>
</evidence>
<gene>
    <name evidence="2" type="ORF">WOLCODRAFT_16967</name>
</gene>
<dbReference type="Proteomes" id="UP000218811">
    <property type="component" value="Unassembled WGS sequence"/>
</dbReference>
<dbReference type="AlphaFoldDB" id="A0A2H3JI36"/>
<dbReference type="OMA" id="WVHHTRA"/>
<proteinExistence type="predicted"/>
<name>A0A2H3JI36_WOLCO</name>
<evidence type="ECO:0000313" key="2">
    <source>
        <dbReference type="EMBL" id="PCH41225.1"/>
    </source>
</evidence>
<dbReference type="EMBL" id="KB468113">
    <property type="protein sequence ID" value="PCH41225.1"/>
    <property type="molecule type" value="Genomic_DNA"/>
</dbReference>
<feature type="region of interest" description="Disordered" evidence="1">
    <location>
        <begin position="146"/>
        <end position="168"/>
    </location>
</feature>
<feature type="region of interest" description="Disordered" evidence="1">
    <location>
        <begin position="72"/>
        <end position="104"/>
    </location>
</feature>
<feature type="region of interest" description="Disordered" evidence="1">
    <location>
        <begin position="1"/>
        <end position="24"/>
    </location>
</feature>
<accession>A0A2H3JI36</accession>